<dbReference type="InterPro" id="IPR036653">
    <property type="entry name" value="CinA-like_C"/>
</dbReference>
<sequence>MPSQNILNCSKALAEQELTLAFVESATAGRLAAEFSLTPDSGKILMGGLVCYDANLKIEILRVPKELIEGFTPESAEVTKELAERLQTYIPADIHVAITGLTTPGGSETPEKPVGTIFIYAIVKGKPIALREVFQGGPEQIVLQAVDRVALLLHDQISVRPSHAS</sequence>
<dbReference type="NCBIfam" id="TIGR00199">
    <property type="entry name" value="PncC_domain"/>
    <property type="match status" value="1"/>
</dbReference>
<dbReference type="Gene3D" id="3.90.950.20">
    <property type="entry name" value="CinA-like"/>
    <property type="match status" value="1"/>
</dbReference>
<dbReference type="SUPFAM" id="SSF142433">
    <property type="entry name" value="CinA-like"/>
    <property type="match status" value="1"/>
</dbReference>
<dbReference type="EMBL" id="CP112998">
    <property type="protein sequence ID" value="WAC13484.1"/>
    <property type="molecule type" value="Genomic_DNA"/>
</dbReference>
<reference evidence="2" key="1">
    <citation type="submission" date="2022-11" db="EMBL/GenBank/DDBJ databases">
        <title>Dyadobacter pollutisoli sp. nov., isolated from plastic dumped soil.</title>
        <authorList>
            <person name="Kim J.M."/>
            <person name="Kim K.R."/>
            <person name="Lee J.K."/>
            <person name="Hao L."/>
            <person name="Jeon C.O."/>
        </authorList>
    </citation>
    <scope>NUCLEOTIDE SEQUENCE</scope>
    <source>
        <strain evidence="2">U1</strain>
    </source>
</reference>
<dbReference type="RefSeq" id="WP_244819406.1">
    <property type="nucleotide sequence ID" value="NZ_CP112998.1"/>
</dbReference>
<dbReference type="Proteomes" id="UP001164653">
    <property type="component" value="Chromosome"/>
</dbReference>
<organism evidence="2 3">
    <name type="scientific">Dyadobacter pollutisoli</name>
    <dbReference type="NCBI Taxonomy" id="2910158"/>
    <lineage>
        <taxon>Bacteria</taxon>
        <taxon>Pseudomonadati</taxon>
        <taxon>Bacteroidota</taxon>
        <taxon>Cytophagia</taxon>
        <taxon>Cytophagales</taxon>
        <taxon>Spirosomataceae</taxon>
        <taxon>Dyadobacter</taxon>
    </lineage>
</organism>
<keyword evidence="3" id="KW-1185">Reference proteome</keyword>
<proteinExistence type="predicted"/>
<accession>A0A9E8SMN0</accession>
<dbReference type="KEGG" id="dpf:ON006_05900"/>
<evidence type="ECO:0000259" key="1">
    <source>
        <dbReference type="Pfam" id="PF02464"/>
    </source>
</evidence>
<feature type="domain" description="CinA C-terminal" evidence="1">
    <location>
        <begin position="9"/>
        <end position="154"/>
    </location>
</feature>
<name>A0A9E8SMN0_9BACT</name>
<dbReference type="Pfam" id="PF02464">
    <property type="entry name" value="CinA"/>
    <property type="match status" value="1"/>
</dbReference>
<dbReference type="InterPro" id="IPR008136">
    <property type="entry name" value="CinA_C"/>
</dbReference>
<protein>
    <submittedName>
        <fullName evidence="2">CinA family protein</fullName>
    </submittedName>
</protein>
<evidence type="ECO:0000313" key="2">
    <source>
        <dbReference type="EMBL" id="WAC13484.1"/>
    </source>
</evidence>
<dbReference type="AlphaFoldDB" id="A0A9E8SMN0"/>
<gene>
    <name evidence="2" type="ORF">ON006_05900</name>
</gene>
<evidence type="ECO:0000313" key="3">
    <source>
        <dbReference type="Proteomes" id="UP001164653"/>
    </source>
</evidence>